<evidence type="ECO:0000313" key="2">
    <source>
        <dbReference type="EMBL" id="SEA36378.1"/>
    </source>
</evidence>
<dbReference type="STRING" id="1033731.SAMN05444145_10343"/>
<gene>
    <name evidence="2" type="ORF">SAMN05444145_10343</name>
</gene>
<sequence>MIKKLIGILVAVAVIAVIVIVFLRRDKFESMIRRDELPAASAPAVPAPVQPVVPAADSLTLGGADSI</sequence>
<proteinExistence type="predicted"/>
<reference evidence="2 3" key="1">
    <citation type="submission" date="2016-10" db="EMBL/GenBank/DDBJ databases">
        <authorList>
            <person name="de Groot N.N."/>
        </authorList>
    </citation>
    <scope>NUCLEOTIDE SEQUENCE [LARGE SCALE GENOMIC DNA]</scope>
    <source>
        <strain evidence="2 3">DSM 25383</strain>
    </source>
</reference>
<keyword evidence="3" id="KW-1185">Reference proteome</keyword>
<dbReference type="RefSeq" id="WP_010261259.1">
    <property type="nucleotide sequence ID" value="NZ_CAEG01000010.1"/>
</dbReference>
<keyword evidence="1" id="KW-0472">Membrane</keyword>
<organism evidence="2 3">
    <name type="scientific">Alistipes timonensis JC136</name>
    <dbReference type="NCBI Taxonomy" id="1033731"/>
    <lineage>
        <taxon>Bacteria</taxon>
        <taxon>Pseudomonadati</taxon>
        <taxon>Bacteroidota</taxon>
        <taxon>Bacteroidia</taxon>
        <taxon>Bacteroidales</taxon>
        <taxon>Rikenellaceae</taxon>
        <taxon>Alistipes</taxon>
    </lineage>
</organism>
<name>A0A1H4AKT3_9BACT</name>
<dbReference type="Proteomes" id="UP000183253">
    <property type="component" value="Unassembled WGS sequence"/>
</dbReference>
<keyword evidence="1" id="KW-0812">Transmembrane</keyword>
<feature type="transmembrane region" description="Helical" evidence="1">
    <location>
        <begin position="6"/>
        <end position="24"/>
    </location>
</feature>
<evidence type="ECO:0000313" key="3">
    <source>
        <dbReference type="Proteomes" id="UP000183253"/>
    </source>
</evidence>
<evidence type="ECO:0000256" key="1">
    <source>
        <dbReference type="SAM" id="Phobius"/>
    </source>
</evidence>
<dbReference type="EMBL" id="FNRI01000003">
    <property type="protein sequence ID" value="SEA36378.1"/>
    <property type="molecule type" value="Genomic_DNA"/>
</dbReference>
<dbReference type="AlphaFoldDB" id="A0A1H4AKT3"/>
<protein>
    <submittedName>
        <fullName evidence="2">Uncharacterized protein</fullName>
    </submittedName>
</protein>
<keyword evidence="1" id="KW-1133">Transmembrane helix</keyword>
<accession>A0A1H4AKT3</accession>